<feature type="region of interest" description="Disordered" evidence="2">
    <location>
        <begin position="153"/>
        <end position="176"/>
    </location>
</feature>
<evidence type="ECO:0000313" key="3">
    <source>
        <dbReference type="EMBL" id="KAK0639010.1"/>
    </source>
</evidence>
<sequence length="266" mass="30088">MAQPDDIAGPFRGGTAVFASEAFREKHRKDMDDMRKKLERHQEKVKRKQGVVDKIERSRVGVEGELKKVEEAEVAARVHLRLLRRMVFEDPTTIRPGQSVPVAAEVMFAEARVDDIVRKREELESRAQEVIGEEVDRGWEVWAKDIDSQTVKPSQESGLMWREEHHKASKPGEDKAERSLTNLKTAAKKMEVAEMLFEKVLGEAEAVANAHLALLRKMVAEDPTKIRPGQSIPVAAEVMFAEARRDDIVKKREDSQKIAGVICLGY</sequence>
<dbReference type="Proteomes" id="UP001174936">
    <property type="component" value="Unassembled WGS sequence"/>
</dbReference>
<name>A0AA39XSL4_9PEZI</name>
<evidence type="ECO:0000256" key="1">
    <source>
        <dbReference type="SAM" id="Coils"/>
    </source>
</evidence>
<feature type="compositionally biased region" description="Basic and acidic residues" evidence="2">
    <location>
        <begin position="161"/>
        <end position="176"/>
    </location>
</feature>
<comment type="caution">
    <text evidence="3">The sequence shown here is derived from an EMBL/GenBank/DDBJ whole genome shotgun (WGS) entry which is preliminary data.</text>
</comment>
<organism evidence="3 4">
    <name type="scientific">Cercophora newfieldiana</name>
    <dbReference type="NCBI Taxonomy" id="92897"/>
    <lineage>
        <taxon>Eukaryota</taxon>
        <taxon>Fungi</taxon>
        <taxon>Dikarya</taxon>
        <taxon>Ascomycota</taxon>
        <taxon>Pezizomycotina</taxon>
        <taxon>Sordariomycetes</taxon>
        <taxon>Sordariomycetidae</taxon>
        <taxon>Sordariales</taxon>
        <taxon>Lasiosphaeriaceae</taxon>
        <taxon>Cercophora</taxon>
    </lineage>
</organism>
<feature type="coiled-coil region" evidence="1">
    <location>
        <begin position="106"/>
        <end position="133"/>
    </location>
</feature>
<accession>A0AA39XSL4</accession>
<feature type="coiled-coil region" evidence="1">
    <location>
        <begin position="24"/>
        <end position="72"/>
    </location>
</feature>
<dbReference type="AlphaFoldDB" id="A0AA39XSL4"/>
<evidence type="ECO:0000256" key="2">
    <source>
        <dbReference type="SAM" id="MobiDB-lite"/>
    </source>
</evidence>
<keyword evidence="4" id="KW-1185">Reference proteome</keyword>
<proteinExistence type="predicted"/>
<keyword evidence="1" id="KW-0175">Coiled coil</keyword>
<dbReference type="EMBL" id="JAULSV010000007">
    <property type="protein sequence ID" value="KAK0639010.1"/>
    <property type="molecule type" value="Genomic_DNA"/>
</dbReference>
<reference evidence="3" key="1">
    <citation type="submission" date="2023-06" db="EMBL/GenBank/DDBJ databases">
        <title>Genome-scale phylogeny and comparative genomics of the fungal order Sordariales.</title>
        <authorList>
            <consortium name="Lawrence Berkeley National Laboratory"/>
            <person name="Hensen N."/>
            <person name="Bonometti L."/>
            <person name="Westerberg I."/>
            <person name="Brannstrom I.O."/>
            <person name="Guillou S."/>
            <person name="Cros-Aarteil S."/>
            <person name="Calhoun S."/>
            <person name="Haridas S."/>
            <person name="Kuo A."/>
            <person name="Mondo S."/>
            <person name="Pangilinan J."/>
            <person name="Riley R."/>
            <person name="Labutti K."/>
            <person name="Andreopoulos B."/>
            <person name="Lipzen A."/>
            <person name="Chen C."/>
            <person name="Yanf M."/>
            <person name="Daum C."/>
            <person name="Ng V."/>
            <person name="Clum A."/>
            <person name="Steindorff A."/>
            <person name="Ohm R."/>
            <person name="Martin F."/>
            <person name="Silar P."/>
            <person name="Natvig D."/>
            <person name="Lalanne C."/>
            <person name="Gautier V."/>
            <person name="Ament-Velasquez S.L."/>
            <person name="Kruys A."/>
            <person name="Hutchinson M.I."/>
            <person name="Powell A.J."/>
            <person name="Barry K."/>
            <person name="Miller A.N."/>
            <person name="Grigoriev I.V."/>
            <person name="Debuchy R."/>
            <person name="Gladieux P."/>
            <person name="Thoren M.H."/>
            <person name="Johannesson H."/>
        </authorList>
    </citation>
    <scope>NUCLEOTIDE SEQUENCE</scope>
    <source>
        <strain evidence="3">SMH2532-1</strain>
    </source>
</reference>
<evidence type="ECO:0000313" key="4">
    <source>
        <dbReference type="Proteomes" id="UP001174936"/>
    </source>
</evidence>
<gene>
    <name evidence="3" type="ORF">B0T16DRAFT_394814</name>
</gene>
<protein>
    <submittedName>
        <fullName evidence="3">Uncharacterized protein</fullName>
    </submittedName>
</protein>